<dbReference type="PANTHER" id="PTHR34502">
    <property type="entry name" value="DUF6594 DOMAIN-CONTAINING PROTEIN-RELATED"/>
    <property type="match status" value="1"/>
</dbReference>
<feature type="transmembrane region" description="Helical" evidence="1">
    <location>
        <begin position="239"/>
        <end position="259"/>
    </location>
</feature>
<evidence type="ECO:0000259" key="2">
    <source>
        <dbReference type="Pfam" id="PF20237"/>
    </source>
</evidence>
<sequence>MNISANPLRDWAPPSTTKEGFANVARWIALDCDGEVFIYRKFSELAARNLLYLQCELLDLEKHFNELDSNDAGSDDMDIKDAARTWETLTQQCESGNKEAQIRKQVIVRLRAKLKEYHEALILQEGIMRLKQPNKRVLDAYRNWFMKPYPALGGQAKKALEISDDLVNLSTLPEADILSSTLRRYWPVNEEFSRDGLHRIGRFSEKSISNIVAIISTLLAAILLIGSITSLYFATTDAVKLGLVAVFTLVFALSVGLMTNARRAEIFAATAAYAAVLVVFVSGNISSLQE</sequence>
<evidence type="ECO:0000313" key="3">
    <source>
        <dbReference type="EMBL" id="GFF92868.1"/>
    </source>
</evidence>
<feature type="transmembrane region" description="Helical" evidence="1">
    <location>
        <begin position="266"/>
        <end position="285"/>
    </location>
</feature>
<feature type="transmembrane region" description="Helical" evidence="1">
    <location>
        <begin position="208"/>
        <end position="233"/>
    </location>
</feature>
<gene>
    <name evidence="3" type="ORF">IFM60648_09892</name>
</gene>
<keyword evidence="1" id="KW-0472">Membrane</keyword>
<accession>A0ABQ1B5U7</accession>
<organism evidence="3 4">
    <name type="scientific">Aspergillus lentulus</name>
    <dbReference type="NCBI Taxonomy" id="293939"/>
    <lineage>
        <taxon>Eukaryota</taxon>
        <taxon>Fungi</taxon>
        <taxon>Dikarya</taxon>
        <taxon>Ascomycota</taxon>
        <taxon>Pezizomycotina</taxon>
        <taxon>Eurotiomycetes</taxon>
        <taxon>Eurotiomycetidae</taxon>
        <taxon>Eurotiales</taxon>
        <taxon>Aspergillaceae</taxon>
        <taxon>Aspergillus</taxon>
        <taxon>Aspergillus subgen. Fumigati</taxon>
    </lineage>
</organism>
<keyword evidence="1" id="KW-1133">Transmembrane helix</keyword>
<name>A0ABQ1B5U7_ASPLE</name>
<proteinExistence type="predicted"/>
<comment type="caution">
    <text evidence="3">The sequence shown here is derived from an EMBL/GenBank/DDBJ whole genome shotgun (WGS) entry which is preliminary data.</text>
</comment>
<keyword evidence="1" id="KW-0812">Transmembrane</keyword>
<dbReference type="InterPro" id="IPR046529">
    <property type="entry name" value="DUF6594"/>
</dbReference>
<keyword evidence="4" id="KW-1185">Reference proteome</keyword>
<dbReference type="Proteomes" id="UP000465220">
    <property type="component" value="Unassembled WGS sequence"/>
</dbReference>
<dbReference type="PANTHER" id="PTHR34502:SF4">
    <property type="entry name" value="DUF6594 DOMAIN-CONTAINING PROTEIN"/>
    <property type="match status" value="1"/>
</dbReference>
<evidence type="ECO:0000256" key="1">
    <source>
        <dbReference type="SAM" id="Phobius"/>
    </source>
</evidence>
<reference evidence="3 4" key="1">
    <citation type="submission" date="2020-01" db="EMBL/GenBank/DDBJ databases">
        <title>Draft genome sequence of Aspergillus lentulus IFM 60648.</title>
        <authorList>
            <person name="Takahashi H."/>
            <person name="Yaguchi T."/>
        </authorList>
    </citation>
    <scope>NUCLEOTIDE SEQUENCE [LARGE SCALE GENOMIC DNA]</scope>
    <source>
        <strain evidence="3 4">IFM 60648</strain>
    </source>
</reference>
<protein>
    <submittedName>
        <fullName evidence="3">Monocarboxylate permease</fullName>
    </submittedName>
</protein>
<dbReference type="EMBL" id="BLKI01000106">
    <property type="protein sequence ID" value="GFF92868.1"/>
    <property type="molecule type" value="Genomic_DNA"/>
</dbReference>
<dbReference type="Pfam" id="PF20237">
    <property type="entry name" value="DUF6594"/>
    <property type="match status" value="1"/>
</dbReference>
<feature type="domain" description="DUF6594" evidence="2">
    <location>
        <begin position="24"/>
        <end position="278"/>
    </location>
</feature>
<evidence type="ECO:0000313" key="4">
    <source>
        <dbReference type="Proteomes" id="UP000465220"/>
    </source>
</evidence>